<keyword evidence="10" id="KW-0732">Signal</keyword>
<gene>
    <name evidence="12" type="ORF">DM860_011949</name>
</gene>
<dbReference type="GO" id="GO:0005634">
    <property type="term" value="C:nucleus"/>
    <property type="evidence" value="ECO:0007669"/>
    <property type="project" value="UniProtKB-SubCell"/>
</dbReference>
<evidence type="ECO:0000256" key="6">
    <source>
        <dbReference type="ARBA" id="ARBA00023242"/>
    </source>
</evidence>
<dbReference type="InterPro" id="IPR053793">
    <property type="entry name" value="PB1-like"/>
</dbReference>
<evidence type="ECO:0000313" key="12">
    <source>
        <dbReference type="EMBL" id="RAL42166.1"/>
    </source>
</evidence>
<sequence>MKSPPTLHSLFLLYKTSLSLPLPILTPNHNHSLLFYPDTTRRRLIKMDSRAAAFSNGNDELIDNLNDTELRLGLPGRDDKPQGESFQESRNQKKRSFSDFAVSEAEFAAPPAPKAQVVGWPPVRGYRKNVMAEKEAAGGGGGVYVKVSMAGAPYLRKMDLKVYGSYPELVKGLEEMFKCSICLYGEREGGYINFIQGSDDYTPTYEDKDGDWMLAGDVPWEMFVNNCKRLRVVKLKDLKQ</sequence>
<keyword evidence="5 8" id="KW-0804">Transcription</keyword>
<comment type="similarity">
    <text evidence="2 8">Belongs to the Aux/IAA family.</text>
</comment>
<evidence type="ECO:0000256" key="10">
    <source>
        <dbReference type="SAM" id="SignalP"/>
    </source>
</evidence>
<comment type="caution">
    <text evidence="12">The sequence shown here is derived from an EMBL/GenBank/DDBJ whole genome shotgun (WGS) entry which is preliminary data.</text>
</comment>
<dbReference type="InterPro" id="IPR003311">
    <property type="entry name" value="AUX_IAA"/>
</dbReference>
<dbReference type="PANTHER" id="PTHR31734">
    <property type="entry name" value="AUXIN-RESPONSIVE PROTEIN IAA17"/>
    <property type="match status" value="1"/>
</dbReference>
<keyword evidence="4 8" id="KW-0805">Transcription regulation</keyword>
<protein>
    <recommendedName>
        <fullName evidence="8">Auxin-responsive protein</fullName>
    </recommendedName>
</protein>
<evidence type="ECO:0000256" key="9">
    <source>
        <dbReference type="SAM" id="MobiDB-lite"/>
    </source>
</evidence>
<keyword evidence="7 8" id="KW-0927">Auxin signaling pathway</keyword>
<dbReference type="PROSITE" id="PS51745">
    <property type="entry name" value="PB1"/>
    <property type="match status" value="1"/>
</dbReference>
<keyword evidence="6 8" id="KW-0539">Nucleus</keyword>
<dbReference type="GO" id="GO:0006355">
    <property type="term" value="P:regulation of DNA-templated transcription"/>
    <property type="evidence" value="ECO:0007669"/>
    <property type="project" value="InterPro"/>
</dbReference>
<dbReference type="SUPFAM" id="SSF54277">
    <property type="entry name" value="CAD &amp; PB1 domains"/>
    <property type="match status" value="1"/>
</dbReference>
<evidence type="ECO:0000256" key="8">
    <source>
        <dbReference type="RuleBase" id="RU004549"/>
    </source>
</evidence>
<dbReference type="Gene3D" id="3.10.20.90">
    <property type="entry name" value="Phosphatidylinositol 3-kinase Catalytic Subunit, Chain A, domain 1"/>
    <property type="match status" value="1"/>
</dbReference>
<evidence type="ECO:0000256" key="1">
    <source>
        <dbReference type="ARBA" id="ARBA00004123"/>
    </source>
</evidence>
<evidence type="ECO:0000256" key="7">
    <source>
        <dbReference type="ARBA" id="ARBA00023294"/>
    </source>
</evidence>
<feature type="signal peptide" evidence="10">
    <location>
        <begin position="1"/>
        <end position="19"/>
    </location>
</feature>
<evidence type="ECO:0000256" key="5">
    <source>
        <dbReference type="ARBA" id="ARBA00023163"/>
    </source>
</evidence>
<comment type="subcellular location">
    <subcellularLocation>
        <location evidence="1 8">Nucleus</location>
    </subcellularLocation>
</comment>
<evidence type="ECO:0000313" key="13">
    <source>
        <dbReference type="Proteomes" id="UP000249390"/>
    </source>
</evidence>
<proteinExistence type="inferred from homology"/>
<reference evidence="12 13" key="1">
    <citation type="submission" date="2018-06" db="EMBL/GenBank/DDBJ databases">
        <title>The Genome of Cuscuta australis (Dodder) Provides Insight into the Evolution of Plant Parasitism.</title>
        <authorList>
            <person name="Liu H."/>
        </authorList>
    </citation>
    <scope>NUCLEOTIDE SEQUENCE [LARGE SCALE GENOMIC DNA]</scope>
    <source>
        <strain evidence="13">cv. Yunnan</strain>
        <tissue evidence="12">Vines</tissue>
    </source>
</reference>
<keyword evidence="13" id="KW-1185">Reference proteome</keyword>
<comment type="subunit">
    <text evidence="8">Homodimers and heterodimers.</text>
</comment>
<dbReference type="GO" id="GO:0009734">
    <property type="term" value="P:auxin-activated signaling pathway"/>
    <property type="evidence" value="ECO:0007669"/>
    <property type="project" value="UniProtKB-UniRule"/>
</dbReference>
<evidence type="ECO:0000256" key="2">
    <source>
        <dbReference type="ARBA" id="ARBA00006728"/>
    </source>
</evidence>
<organism evidence="12 13">
    <name type="scientific">Cuscuta australis</name>
    <dbReference type="NCBI Taxonomy" id="267555"/>
    <lineage>
        <taxon>Eukaryota</taxon>
        <taxon>Viridiplantae</taxon>
        <taxon>Streptophyta</taxon>
        <taxon>Embryophyta</taxon>
        <taxon>Tracheophyta</taxon>
        <taxon>Spermatophyta</taxon>
        <taxon>Magnoliopsida</taxon>
        <taxon>eudicotyledons</taxon>
        <taxon>Gunneridae</taxon>
        <taxon>Pentapetalae</taxon>
        <taxon>asterids</taxon>
        <taxon>lamiids</taxon>
        <taxon>Solanales</taxon>
        <taxon>Convolvulaceae</taxon>
        <taxon>Cuscuteae</taxon>
        <taxon>Cuscuta</taxon>
        <taxon>Cuscuta subgen. Grammica</taxon>
        <taxon>Cuscuta sect. Cleistogrammica</taxon>
    </lineage>
</organism>
<accession>A0A328D9J7</accession>
<name>A0A328D9J7_9ASTE</name>
<feature type="chain" id="PRO_5016349345" description="Auxin-responsive protein" evidence="10">
    <location>
        <begin position="20"/>
        <end position="240"/>
    </location>
</feature>
<evidence type="ECO:0000256" key="4">
    <source>
        <dbReference type="ARBA" id="ARBA00023015"/>
    </source>
</evidence>
<feature type="region of interest" description="Disordered" evidence="9">
    <location>
        <begin position="72"/>
        <end position="94"/>
    </location>
</feature>
<evidence type="ECO:0000259" key="11">
    <source>
        <dbReference type="PROSITE" id="PS51745"/>
    </source>
</evidence>
<dbReference type="InterPro" id="IPR033389">
    <property type="entry name" value="AUX/IAA_dom"/>
</dbReference>
<evidence type="ECO:0000256" key="3">
    <source>
        <dbReference type="ARBA" id="ARBA00022491"/>
    </source>
</evidence>
<feature type="domain" description="PB1" evidence="11">
    <location>
        <begin position="142"/>
        <end position="240"/>
    </location>
</feature>
<dbReference type="Proteomes" id="UP000249390">
    <property type="component" value="Unassembled WGS sequence"/>
</dbReference>
<dbReference type="Pfam" id="PF02309">
    <property type="entry name" value="AUX_IAA"/>
    <property type="match status" value="1"/>
</dbReference>
<keyword evidence="3 8" id="KW-0678">Repressor</keyword>
<comment type="function">
    <text evidence="8">Aux/IAA proteins are short-lived transcriptional factors that function as repressors of early auxin response genes at low auxin concentrations.</text>
</comment>
<dbReference type="EMBL" id="NQVE01000175">
    <property type="protein sequence ID" value="RAL42166.1"/>
    <property type="molecule type" value="Genomic_DNA"/>
</dbReference>
<dbReference type="AlphaFoldDB" id="A0A328D9J7"/>
<dbReference type="PANTHER" id="PTHR31734:SF8">
    <property type="entry name" value="AUXIN-RESPONSIVE PROTEIN IAA24"/>
    <property type="match status" value="1"/>
</dbReference>